<dbReference type="EMBL" id="FOZK01000001">
    <property type="protein sequence ID" value="SFR93154.1"/>
    <property type="molecule type" value="Genomic_DNA"/>
</dbReference>
<proteinExistence type="predicted"/>
<dbReference type="InterPro" id="IPR043825">
    <property type="entry name" value="DUF5802"/>
</dbReference>
<gene>
    <name evidence="1" type="ORF">SAMN05216559_1232</name>
</gene>
<dbReference type="AlphaFoldDB" id="A0A1I6KPM7"/>
<evidence type="ECO:0000313" key="1">
    <source>
        <dbReference type="EMBL" id="SFR93154.1"/>
    </source>
</evidence>
<sequence>MFERFSRGYYLGRLYVQPHPEGEPAISREQHEQVNRELYATGDGVERTDHPLVMKLDTHHLAVRGDESVPADTLAVPRDLLEDTSVRNPPALHEVLLAKADRAEQLLPVAEGTAV</sequence>
<accession>A0A1I6KPM7</accession>
<name>A0A1I6KPM7_9EURY</name>
<organism evidence="1 2">
    <name type="scientific">Halomicrobium zhouii</name>
    <dbReference type="NCBI Taxonomy" id="767519"/>
    <lineage>
        <taxon>Archaea</taxon>
        <taxon>Methanobacteriati</taxon>
        <taxon>Methanobacteriota</taxon>
        <taxon>Stenosarchaea group</taxon>
        <taxon>Halobacteria</taxon>
        <taxon>Halobacteriales</taxon>
        <taxon>Haloarculaceae</taxon>
        <taxon>Halomicrobium</taxon>
    </lineage>
</organism>
<dbReference type="Pfam" id="PF19118">
    <property type="entry name" value="DUF5802"/>
    <property type="match status" value="1"/>
</dbReference>
<evidence type="ECO:0000313" key="2">
    <source>
        <dbReference type="Proteomes" id="UP000199062"/>
    </source>
</evidence>
<dbReference type="OrthoDB" id="179978at2157"/>
<reference evidence="1 2" key="1">
    <citation type="submission" date="2016-10" db="EMBL/GenBank/DDBJ databases">
        <authorList>
            <person name="de Groot N.N."/>
        </authorList>
    </citation>
    <scope>NUCLEOTIDE SEQUENCE [LARGE SCALE GENOMIC DNA]</scope>
    <source>
        <strain evidence="1 2">CGMCC 1.10457</strain>
    </source>
</reference>
<keyword evidence="2" id="KW-1185">Reference proteome</keyword>
<dbReference type="STRING" id="767519.SAMN05216559_1232"/>
<dbReference type="Proteomes" id="UP000199062">
    <property type="component" value="Unassembled WGS sequence"/>
</dbReference>
<dbReference type="RefSeq" id="WP_089814867.1">
    <property type="nucleotide sequence ID" value="NZ_FOZK01000001.1"/>
</dbReference>
<protein>
    <submittedName>
        <fullName evidence="1">Uncharacterized protein</fullName>
    </submittedName>
</protein>